<feature type="domain" description="GFO/IDH/MocA-like oxidoreductase" evidence="4">
    <location>
        <begin position="139"/>
        <end position="272"/>
    </location>
</feature>
<dbReference type="PANTHER" id="PTHR43818:SF11">
    <property type="entry name" value="BCDNA.GH03377"/>
    <property type="match status" value="1"/>
</dbReference>
<dbReference type="Gene3D" id="3.30.360.10">
    <property type="entry name" value="Dihydrodipicolinate Reductase, domain 2"/>
    <property type="match status" value="1"/>
</dbReference>
<evidence type="ECO:0000259" key="3">
    <source>
        <dbReference type="Pfam" id="PF01408"/>
    </source>
</evidence>
<name>A0ABW2G5G8_9ACTN</name>
<proteinExistence type="predicted"/>
<organism evidence="5 6">
    <name type="scientific">Kitasatospora paranensis</name>
    <dbReference type="NCBI Taxonomy" id="258053"/>
    <lineage>
        <taxon>Bacteria</taxon>
        <taxon>Bacillati</taxon>
        <taxon>Actinomycetota</taxon>
        <taxon>Actinomycetes</taxon>
        <taxon>Kitasatosporales</taxon>
        <taxon>Streptomycetaceae</taxon>
        <taxon>Kitasatospora</taxon>
    </lineage>
</organism>
<comment type="caution">
    <text evidence="5">The sequence shown here is derived from an EMBL/GenBank/DDBJ whole genome shotgun (WGS) entry which is preliminary data.</text>
</comment>
<evidence type="ECO:0000313" key="6">
    <source>
        <dbReference type="Proteomes" id="UP001596435"/>
    </source>
</evidence>
<dbReference type="RefSeq" id="WP_345703895.1">
    <property type="nucleotide sequence ID" value="NZ_BAABKV010000001.1"/>
</dbReference>
<feature type="region of interest" description="Disordered" evidence="2">
    <location>
        <begin position="353"/>
        <end position="373"/>
    </location>
</feature>
<dbReference type="Proteomes" id="UP001596435">
    <property type="component" value="Unassembled WGS sequence"/>
</dbReference>
<dbReference type="PANTHER" id="PTHR43818">
    <property type="entry name" value="BCDNA.GH03377"/>
    <property type="match status" value="1"/>
</dbReference>
<evidence type="ECO:0000256" key="1">
    <source>
        <dbReference type="ARBA" id="ARBA00023002"/>
    </source>
</evidence>
<evidence type="ECO:0000313" key="5">
    <source>
        <dbReference type="EMBL" id="MFC7183467.1"/>
    </source>
</evidence>
<sequence length="373" mass="38673">MTPANQHRTGPMGVAVVGCGTISDQYLTNLTAFPDLRVLICADLAPERARTQAEAYGVPAWGGVAEALAHPDVELVVNLTVPAAHAEVGRAAIEAGKHVWNEKPLTADTAGARELLKEAEAAGLRVGGAPDTFLGAGLQSALRLISSGTIGAPLTALSLMQIPGPESWHPAPEFLYRAGGGPLFDMGPYYLTALVAAFGPVRRVSAVGSRSRDRRTIGSGPRAGTEFDVTVPTHVSALLEFAEGGSATTVFSFESPQLRLGFVEVTGTDATLVLPDPNHFDGPSRIEDGGPGRQVAATGTTAGRGTGVLDMARAIRSGEPHRATGELALHVLAVMEAVEAAVDTGSPVEVAIGAPSPQALPEDWDPYETTLRT</sequence>
<evidence type="ECO:0000256" key="2">
    <source>
        <dbReference type="SAM" id="MobiDB-lite"/>
    </source>
</evidence>
<dbReference type="InterPro" id="IPR000683">
    <property type="entry name" value="Gfo/Idh/MocA-like_OxRdtase_N"/>
</dbReference>
<keyword evidence="6" id="KW-1185">Reference proteome</keyword>
<evidence type="ECO:0000259" key="4">
    <source>
        <dbReference type="Pfam" id="PF22725"/>
    </source>
</evidence>
<dbReference type="InterPro" id="IPR036291">
    <property type="entry name" value="NAD(P)-bd_dom_sf"/>
</dbReference>
<dbReference type="Pfam" id="PF22725">
    <property type="entry name" value="GFO_IDH_MocA_C3"/>
    <property type="match status" value="1"/>
</dbReference>
<reference evidence="6" key="1">
    <citation type="journal article" date="2019" name="Int. J. Syst. Evol. Microbiol.">
        <title>The Global Catalogue of Microorganisms (GCM) 10K type strain sequencing project: providing services to taxonomists for standard genome sequencing and annotation.</title>
        <authorList>
            <consortium name="The Broad Institute Genomics Platform"/>
            <consortium name="The Broad Institute Genome Sequencing Center for Infectious Disease"/>
            <person name="Wu L."/>
            <person name="Ma J."/>
        </authorList>
    </citation>
    <scope>NUCLEOTIDE SEQUENCE [LARGE SCALE GENOMIC DNA]</scope>
    <source>
        <strain evidence="6">CGMCC 1.12859</strain>
    </source>
</reference>
<dbReference type="InterPro" id="IPR055170">
    <property type="entry name" value="GFO_IDH_MocA-like_dom"/>
</dbReference>
<gene>
    <name evidence="5" type="ORF">ACFQMG_28385</name>
</gene>
<dbReference type="EMBL" id="JBHTAJ010000069">
    <property type="protein sequence ID" value="MFC7183467.1"/>
    <property type="molecule type" value="Genomic_DNA"/>
</dbReference>
<keyword evidence="1" id="KW-0560">Oxidoreductase</keyword>
<dbReference type="Pfam" id="PF01408">
    <property type="entry name" value="GFO_IDH_MocA"/>
    <property type="match status" value="1"/>
</dbReference>
<dbReference type="SUPFAM" id="SSF55347">
    <property type="entry name" value="Glyceraldehyde-3-phosphate dehydrogenase-like, C-terminal domain"/>
    <property type="match status" value="1"/>
</dbReference>
<dbReference type="InterPro" id="IPR050463">
    <property type="entry name" value="Gfo/Idh/MocA_oxidrdct_glycsds"/>
</dbReference>
<dbReference type="Gene3D" id="3.40.50.720">
    <property type="entry name" value="NAD(P)-binding Rossmann-like Domain"/>
    <property type="match status" value="1"/>
</dbReference>
<protein>
    <submittedName>
        <fullName evidence="5">Gfo/Idh/MocA family protein</fullName>
    </submittedName>
</protein>
<feature type="domain" description="Gfo/Idh/MocA-like oxidoreductase N-terminal" evidence="3">
    <location>
        <begin position="13"/>
        <end position="126"/>
    </location>
</feature>
<dbReference type="SUPFAM" id="SSF51735">
    <property type="entry name" value="NAD(P)-binding Rossmann-fold domains"/>
    <property type="match status" value="1"/>
</dbReference>
<accession>A0ABW2G5G8</accession>